<accession>A0A8S1UY62</accession>
<organism evidence="1 2">
    <name type="scientific">Paramecium pentaurelia</name>
    <dbReference type="NCBI Taxonomy" id="43138"/>
    <lineage>
        <taxon>Eukaryota</taxon>
        <taxon>Sar</taxon>
        <taxon>Alveolata</taxon>
        <taxon>Ciliophora</taxon>
        <taxon>Intramacronucleata</taxon>
        <taxon>Oligohymenophorea</taxon>
        <taxon>Peniculida</taxon>
        <taxon>Parameciidae</taxon>
        <taxon>Paramecium</taxon>
    </lineage>
</organism>
<name>A0A8S1UY62_9CILI</name>
<proteinExistence type="predicted"/>
<dbReference type="OrthoDB" id="301540at2759"/>
<sequence>MFNTNFNTFFVPHHLLYPYGYQYMIMPQSYSVPNSFNYNIQAQTQIQENKSSDEPIHQIEDIQKKTYSETESKLELVSNQEEIRDIHIQNKFNKSILQKKSQKPNFLVKSTNIQKNYAKAIVSFACRQKNLIQQILGDIRAQEFLKLMNRLRNKLRNIAHITRYTHHEDFLMMFRILGNNFLRKDSVSYIYNSKIQQKSCHVANKTIVKNSLLKY</sequence>
<evidence type="ECO:0000313" key="1">
    <source>
        <dbReference type="EMBL" id="CAD8169207.1"/>
    </source>
</evidence>
<dbReference type="AlphaFoldDB" id="A0A8S1UY62"/>
<protein>
    <submittedName>
        <fullName evidence="1">Uncharacterized protein</fullName>
    </submittedName>
</protein>
<gene>
    <name evidence="1" type="ORF">PPENT_87.1.T0500214</name>
</gene>
<reference evidence="1" key="1">
    <citation type="submission" date="2021-01" db="EMBL/GenBank/DDBJ databases">
        <authorList>
            <consortium name="Genoscope - CEA"/>
            <person name="William W."/>
        </authorList>
    </citation>
    <scope>NUCLEOTIDE SEQUENCE</scope>
</reference>
<keyword evidence="2" id="KW-1185">Reference proteome</keyword>
<comment type="caution">
    <text evidence="1">The sequence shown here is derived from an EMBL/GenBank/DDBJ whole genome shotgun (WGS) entry which is preliminary data.</text>
</comment>
<dbReference type="Proteomes" id="UP000689195">
    <property type="component" value="Unassembled WGS sequence"/>
</dbReference>
<dbReference type="EMBL" id="CAJJDO010000050">
    <property type="protein sequence ID" value="CAD8169207.1"/>
    <property type="molecule type" value="Genomic_DNA"/>
</dbReference>
<evidence type="ECO:0000313" key="2">
    <source>
        <dbReference type="Proteomes" id="UP000689195"/>
    </source>
</evidence>